<keyword evidence="1" id="KW-0812">Transmembrane</keyword>
<reference evidence="3" key="1">
    <citation type="submission" date="2022-11" db="UniProtKB">
        <authorList>
            <consortium name="WormBaseParasite"/>
        </authorList>
    </citation>
    <scope>IDENTIFICATION</scope>
</reference>
<organism evidence="2 3">
    <name type="scientific">Romanomermis culicivorax</name>
    <name type="common">Nematode worm</name>
    <dbReference type="NCBI Taxonomy" id="13658"/>
    <lineage>
        <taxon>Eukaryota</taxon>
        <taxon>Metazoa</taxon>
        <taxon>Ecdysozoa</taxon>
        <taxon>Nematoda</taxon>
        <taxon>Enoplea</taxon>
        <taxon>Dorylaimia</taxon>
        <taxon>Mermithida</taxon>
        <taxon>Mermithoidea</taxon>
        <taxon>Mermithidae</taxon>
        <taxon>Romanomermis</taxon>
    </lineage>
</organism>
<keyword evidence="1" id="KW-0472">Membrane</keyword>
<evidence type="ECO:0000313" key="2">
    <source>
        <dbReference type="Proteomes" id="UP000887565"/>
    </source>
</evidence>
<protein>
    <submittedName>
        <fullName evidence="3">Secreted protein</fullName>
    </submittedName>
</protein>
<feature type="transmembrane region" description="Helical" evidence="1">
    <location>
        <begin position="6"/>
        <end position="27"/>
    </location>
</feature>
<name>A0A915K0P1_ROMCU</name>
<dbReference type="Proteomes" id="UP000887565">
    <property type="component" value="Unplaced"/>
</dbReference>
<evidence type="ECO:0000313" key="3">
    <source>
        <dbReference type="WBParaSite" id="nRc.2.0.1.t31879-RA"/>
    </source>
</evidence>
<keyword evidence="1" id="KW-1133">Transmembrane helix</keyword>
<dbReference type="WBParaSite" id="nRc.2.0.1.t31879-RA">
    <property type="protein sequence ID" value="nRc.2.0.1.t31879-RA"/>
    <property type="gene ID" value="nRc.2.0.1.g31879"/>
</dbReference>
<evidence type="ECO:0000256" key="1">
    <source>
        <dbReference type="SAM" id="Phobius"/>
    </source>
</evidence>
<dbReference type="AlphaFoldDB" id="A0A915K0P1"/>
<keyword evidence="2" id="KW-1185">Reference proteome</keyword>
<sequence>MVGDSFVYNCSLLLLLSFVITAFPWTVCKHNRFWDQTLLNRKPVLHILKTCCHLSPAENEKKPTSMETECLQSYP</sequence>
<accession>A0A915K0P1</accession>
<proteinExistence type="predicted"/>